<dbReference type="AlphaFoldDB" id="A0A366DFN9"/>
<organism evidence="2 3">
    <name type="scientific">Nocardia puris</name>
    <dbReference type="NCBI Taxonomy" id="208602"/>
    <lineage>
        <taxon>Bacteria</taxon>
        <taxon>Bacillati</taxon>
        <taxon>Actinomycetota</taxon>
        <taxon>Actinomycetes</taxon>
        <taxon>Mycobacteriales</taxon>
        <taxon>Nocardiaceae</taxon>
        <taxon>Nocardia</taxon>
    </lineage>
</organism>
<dbReference type="EMBL" id="QNRE01000009">
    <property type="protein sequence ID" value="RBO88309.1"/>
    <property type="molecule type" value="Genomic_DNA"/>
</dbReference>
<sequence length="33" mass="4072">MTQRKYMRRGKAHHEAAEVIHRAVRKRRDDRPD</sequence>
<feature type="compositionally biased region" description="Basic and acidic residues" evidence="1">
    <location>
        <begin position="13"/>
        <end position="33"/>
    </location>
</feature>
<feature type="compositionally biased region" description="Basic residues" evidence="1">
    <location>
        <begin position="1"/>
        <end position="12"/>
    </location>
</feature>
<proteinExistence type="predicted"/>
<accession>A0A366DFN9</accession>
<evidence type="ECO:0000313" key="3">
    <source>
        <dbReference type="Proteomes" id="UP000252586"/>
    </source>
</evidence>
<keyword evidence="3" id="KW-1185">Reference proteome</keyword>
<dbReference type="STRING" id="1210090.GCA_001613185_06788"/>
<comment type="caution">
    <text evidence="2">The sequence shown here is derived from an EMBL/GenBank/DDBJ whole genome shotgun (WGS) entry which is preliminary data.</text>
</comment>
<gene>
    <name evidence="2" type="ORF">DFR74_10976</name>
</gene>
<evidence type="ECO:0000313" key="2">
    <source>
        <dbReference type="EMBL" id="RBO88309.1"/>
    </source>
</evidence>
<protein>
    <submittedName>
        <fullName evidence="2">Uncharacterized protein</fullName>
    </submittedName>
</protein>
<dbReference type="Proteomes" id="UP000252586">
    <property type="component" value="Unassembled WGS sequence"/>
</dbReference>
<evidence type="ECO:0000256" key="1">
    <source>
        <dbReference type="SAM" id="MobiDB-lite"/>
    </source>
</evidence>
<feature type="region of interest" description="Disordered" evidence="1">
    <location>
        <begin position="1"/>
        <end position="33"/>
    </location>
</feature>
<reference evidence="2 3" key="1">
    <citation type="submission" date="2018-06" db="EMBL/GenBank/DDBJ databases">
        <title>Genomic Encyclopedia of Type Strains, Phase IV (KMG-IV): sequencing the most valuable type-strain genomes for metagenomic binning, comparative biology and taxonomic classification.</title>
        <authorList>
            <person name="Goeker M."/>
        </authorList>
    </citation>
    <scope>NUCLEOTIDE SEQUENCE [LARGE SCALE GENOMIC DNA]</scope>
    <source>
        <strain evidence="2 3">DSM 44599</strain>
    </source>
</reference>
<name>A0A366DFN9_9NOCA</name>